<evidence type="ECO:0000313" key="2">
    <source>
        <dbReference type="Proteomes" id="UP000016960"/>
    </source>
</evidence>
<dbReference type="AlphaFoldDB" id="U5DP38"/>
<accession>U5DP38</accession>
<evidence type="ECO:0000313" key="1">
    <source>
        <dbReference type="EMBL" id="ERN42592.1"/>
    </source>
</evidence>
<comment type="caution">
    <text evidence="1">The sequence shown here is derived from an EMBL/GenBank/DDBJ whole genome shotgun (WGS) entry which is preliminary data.</text>
</comment>
<keyword evidence="2" id="KW-1185">Reference proteome</keyword>
<proteinExistence type="predicted"/>
<sequence>MPTPKEKTNANADEGVEIVKNHCQDKRNSFQDCSCSRYLRPYLCPSQQKHARLGVLKRQTFGLPDTGRTINHLHVEAPLLQSRTGLLNLSPVKLSSQRQGLPTLKDICAGGADIGIEDILLNRHSIETFEF</sequence>
<dbReference type="InParanoid" id="U5DP38"/>
<organism evidence="1 2">
    <name type="scientific">Rubidibacter lacunae KORDI 51-2</name>
    <dbReference type="NCBI Taxonomy" id="582515"/>
    <lineage>
        <taxon>Bacteria</taxon>
        <taxon>Bacillati</taxon>
        <taxon>Cyanobacteriota</taxon>
        <taxon>Cyanophyceae</taxon>
        <taxon>Oscillatoriophycideae</taxon>
        <taxon>Chroococcales</taxon>
        <taxon>Aphanothecaceae</taxon>
        <taxon>Rubidibacter</taxon>
    </lineage>
</organism>
<reference evidence="1 2" key="1">
    <citation type="submission" date="2013-05" db="EMBL/GenBank/DDBJ databases">
        <title>Draft genome sequence of Rubidibacter lacunae KORDI 51-2.</title>
        <authorList>
            <person name="Choi D.H."/>
            <person name="Noh J.H."/>
            <person name="Kwon K.-K."/>
            <person name="Lee J.-H."/>
            <person name="Ryu J.-Y."/>
        </authorList>
    </citation>
    <scope>NUCLEOTIDE SEQUENCE [LARGE SCALE GENOMIC DNA]</scope>
    <source>
        <strain evidence="1 2">KORDI 51-2</strain>
    </source>
</reference>
<gene>
    <name evidence="1" type="ORF">KR51_00006830</name>
</gene>
<dbReference type="Proteomes" id="UP000016960">
    <property type="component" value="Unassembled WGS sequence"/>
</dbReference>
<name>U5DP38_9CHRO</name>
<dbReference type="EMBL" id="ASSJ01000015">
    <property type="protein sequence ID" value="ERN42592.1"/>
    <property type="molecule type" value="Genomic_DNA"/>
</dbReference>
<protein>
    <submittedName>
        <fullName evidence="1">Uncharacterized protein</fullName>
    </submittedName>
</protein>